<evidence type="ECO:0000313" key="2">
    <source>
        <dbReference type="EMBL" id="GFY03531.1"/>
    </source>
</evidence>
<accession>A0A8X6S7S4</accession>
<evidence type="ECO:0000313" key="3">
    <source>
        <dbReference type="Proteomes" id="UP000887159"/>
    </source>
</evidence>
<reference evidence="2" key="1">
    <citation type="submission" date="2020-08" db="EMBL/GenBank/DDBJ databases">
        <title>Multicomponent nature underlies the extraordinary mechanical properties of spider dragline silk.</title>
        <authorList>
            <person name="Kono N."/>
            <person name="Nakamura H."/>
            <person name="Mori M."/>
            <person name="Yoshida Y."/>
            <person name="Ohtoshi R."/>
            <person name="Malay A.D."/>
            <person name="Moran D.A.P."/>
            <person name="Tomita M."/>
            <person name="Numata K."/>
            <person name="Arakawa K."/>
        </authorList>
    </citation>
    <scope>NUCLEOTIDE SEQUENCE</scope>
</reference>
<keyword evidence="3" id="KW-1185">Reference proteome</keyword>
<evidence type="ECO:0000256" key="1">
    <source>
        <dbReference type="SAM" id="MobiDB-lite"/>
    </source>
</evidence>
<sequence length="115" mass="13453">MRHTEPAERRAARLEDVRLRTQQSRSTATDLVRYQRNERERVRIAGTRTQRAADLNLQYHHLAFRYNQAIDYSSSQNVVIGQMSHVCTYCQMKRKGCVALAEKSNCLTLKHHQSH</sequence>
<comment type="caution">
    <text evidence="2">The sequence shown here is derived from an EMBL/GenBank/DDBJ whole genome shotgun (WGS) entry which is preliminary data.</text>
</comment>
<proteinExistence type="predicted"/>
<dbReference type="Proteomes" id="UP000887159">
    <property type="component" value="Unassembled WGS sequence"/>
</dbReference>
<dbReference type="EMBL" id="BMAU01021238">
    <property type="protein sequence ID" value="GFY03531.1"/>
    <property type="molecule type" value="Genomic_DNA"/>
</dbReference>
<dbReference type="AlphaFoldDB" id="A0A8X6S7S4"/>
<protein>
    <submittedName>
        <fullName evidence="2">Uncharacterized protein</fullName>
    </submittedName>
</protein>
<gene>
    <name evidence="2" type="primary">AVEN_151483_1</name>
    <name evidence="2" type="ORF">TNCV_3211681</name>
</gene>
<feature type="region of interest" description="Disordered" evidence="1">
    <location>
        <begin position="1"/>
        <end position="28"/>
    </location>
</feature>
<organism evidence="2 3">
    <name type="scientific">Trichonephila clavipes</name>
    <name type="common">Golden silk orbweaver</name>
    <name type="synonym">Nephila clavipes</name>
    <dbReference type="NCBI Taxonomy" id="2585209"/>
    <lineage>
        <taxon>Eukaryota</taxon>
        <taxon>Metazoa</taxon>
        <taxon>Ecdysozoa</taxon>
        <taxon>Arthropoda</taxon>
        <taxon>Chelicerata</taxon>
        <taxon>Arachnida</taxon>
        <taxon>Araneae</taxon>
        <taxon>Araneomorphae</taxon>
        <taxon>Entelegynae</taxon>
        <taxon>Araneoidea</taxon>
        <taxon>Nephilidae</taxon>
        <taxon>Trichonephila</taxon>
    </lineage>
</organism>
<name>A0A8X6S7S4_TRICX</name>
<feature type="compositionally biased region" description="Basic and acidic residues" evidence="1">
    <location>
        <begin position="1"/>
        <end position="19"/>
    </location>
</feature>